<dbReference type="GO" id="GO:0051537">
    <property type="term" value="F:2 iron, 2 sulfur cluster binding"/>
    <property type="evidence" value="ECO:0007669"/>
    <property type="project" value="UniProtKB-KW"/>
</dbReference>
<feature type="domain" description="4Fe-4S ferredoxin-type" evidence="8">
    <location>
        <begin position="182"/>
        <end position="213"/>
    </location>
</feature>
<keyword evidence="6" id="KW-0411">Iron-sulfur</keyword>
<evidence type="ECO:0000313" key="12">
    <source>
        <dbReference type="Proteomes" id="UP000246004"/>
    </source>
</evidence>
<dbReference type="InterPro" id="IPR009051">
    <property type="entry name" value="Helical_ferredxn"/>
</dbReference>
<dbReference type="Proteomes" id="UP000217528">
    <property type="component" value="Unassembled WGS sequence"/>
</dbReference>
<keyword evidence="5" id="KW-0408">Iron</keyword>
<dbReference type="GO" id="GO:0009055">
    <property type="term" value="F:electron transfer activity"/>
    <property type="evidence" value="ECO:0007669"/>
    <property type="project" value="InterPro"/>
</dbReference>
<dbReference type="InterPro" id="IPR004489">
    <property type="entry name" value="Succ_DH/fum_Rdtase_Fe-S"/>
</dbReference>
<keyword evidence="1" id="KW-0004">4Fe-4S</keyword>
<dbReference type="SUPFAM" id="SSF46548">
    <property type="entry name" value="alpha-helical ferredoxin"/>
    <property type="match status" value="1"/>
</dbReference>
<evidence type="ECO:0000256" key="5">
    <source>
        <dbReference type="ARBA" id="ARBA00023004"/>
    </source>
</evidence>
<keyword evidence="11" id="KW-1185">Reference proteome</keyword>
<keyword evidence="2" id="KW-0001">2Fe-2S</keyword>
<dbReference type="PROSITE" id="PS51379">
    <property type="entry name" value="4FE4S_FER_2"/>
    <property type="match status" value="1"/>
</dbReference>
<evidence type="ECO:0000256" key="3">
    <source>
        <dbReference type="ARBA" id="ARBA00022723"/>
    </source>
</evidence>
<accession>A0A2A2HCX1</accession>
<evidence type="ECO:0000256" key="4">
    <source>
        <dbReference type="ARBA" id="ARBA00022737"/>
    </source>
</evidence>
<dbReference type="PANTHER" id="PTHR32479">
    <property type="entry name" value="GLYCOLATE OXIDASE IRON-SULFUR SUBUNIT"/>
    <property type="match status" value="1"/>
</dbReference>
<dbReference type="PROSITE" id="PS00198">
    <property type="entry name" value="4FE4S_FER_1"/>
    <property type="match status" value="2"/>
</dbReference>
<dbReference type="InterPro" id="IPR017896">
    <property type="entry name" value="4Fe4S_Fe-S-bd"/>
</dbReference>
<dbReference type="PROSITE" id="PS00197">
    <property type="entry name" value="2FE2S_FER_1"/>
    <property type="match status" value="1"/>
</dbReference>
<dbReference type="NCBIfam" id="NF004898">
    <property type="entry name" value="PRK06259.1"/>
    <property type="match status" value="1"/>
</dbReference>
<dbReference type="EMBL" id="LWMS01000047">
    <property type="protein sequence ID" value="PWL07597.1"/>
    <property type="molecule type" value="Genomic_DNA"/>
</dbReference>
<proteinExistence type="predicted"/>
<dbReference type="InterPro" id="IPR012675">
    <property type="entry name" value="Beta-grasp_dom_sf"/>
</dbReference>
<dbReference type="Pfam" id="PF02754">
    <property type="entry name" value="CCG"/>
    <property type="match status" value="2"/>
</dbReference>
<dbReference type="SUPFAM" id="SSF54292">
    <property type="entry name" value="2Fe-2S ferredoxin-like"/>
    <property type="match status" value="1"/>
</dbReference>
<keyword evidence="4" id="KW-0677">Repeat</keyword>
<evidence type="ECO:0000313" key="11">
    <source>
        <dbReference type="Proteomes" id="UP000217528"/>
    </source>
</evidence>
<sequence>MITVNVKRYDPVEDRSYMESYEIEKTEKMKVLDALQQINDKYNAHIAYRYSCRAGQCGSCAIKINDKAKLACKAEIEDNDTLAPLDFKVLKDLVVDRKELNQKVSDHNFYMISEDSYTDMKEPSIIKPESYAKMGNLNDCIDCYSCISMCPVLTKTDDYIGPYFMRFLSEISFDPREDASKIDEAVDLGLYYCTSCGQCSVTCPKEIDIYGKAIEKLREQVCEEKEGPLKEHLQIRDAVITTGRSVNPKNEKYPEGFVKAYNEEHKDDNIKPKIAFFTGCMIDNRLPWIAEYTINILNKLGYDVDIPEEQVCCGSPLLRTGQTNIIPTLVNKNYEIFKDYDIVLTVCAGCGSTLKRNYPEYGAKLNVMDITEFLVDKINPDDLKELDVKVTYHDPCHLVRGQGISKQPREILEKMKGVKFIEMDKPDKCCGAGGGVKSGIPELAEQLADDKVDMIEKLDVDHVVTICPFCERNIQDSINKKNSDTSVINLMELLNEAYE</sequence>
<dbReference type="NCBIfam" id="TIGR00384">
    <property type="entry name" value="dhsB"/>
    <property type="match status" value="1"/>
</dbReference>
<feature type="domain" description="2Fe-2S ferredoxin-type" evidence="7">
    <location>
        <begin position="1"/>
        <end position="93"/>
    </location>
</feature>
<protein>
    <submittedName>
        <fullName evidence="10">Lactate utilization protein A</fullName>
    </submittedName>
    <submittedName>
        <fullName evidence="9">Succinate dehydrogenase</fullName>
    </submittedName>
</protein>
<dbReference type="InterPro" id="IPR006058">
    <property type="entry name" value="2Fe2S_fd_BS"/>
</dbReference>
<dbReference type="GO" id="GO:0006099">
    <property type="term" value="P:tricarboxylic acid cycle"/>
    <property type="evidence" value="ECO:0007669"/>
    <property type="project" value="InterPro"/>
</dbReference>
<keyword evidence="3" id="KW-0479">Metal-binding</keyword>
<dbReference type="Gene3D" id="1.10.1060.10">
    <property type="entry name" value="Alpha-helical ferredoxin"/>
    <property type="match status" value="1"/>
</dbReference>
<comment type="caution">
    <text evidence="9">The sequence shown here is derived from an EMBL/GenBank/DDBJ whole genome shotgun (WGS) entry which is preliminary data.</text>
</comment>
<reference evidence="10 12" key="1">
    <citation type="submission" date="2016-04" db="EMBL/GenBank/DDBJ databases">
        <title>Genome sequence of Methanosphaera cuniculi DSM 4103.</title>
        <authorList>
            <person name="Poehlein A."/>
            <person name="Seedorf H."/>
            <person name="Daniel R."/>
        </authorList>
    </citation>
    <scope>NUCLEOTIDE SEQUENCE [LARGE SCALE GENOMIC DNA]</scope>
    <source>
        <strain evidence="10 12">DSM 4103</strain>
    </source>
</reference>
<dbReference type="Pfam" id="PF13085">
    <property type="entry name" value="Fer2_3"/>
    <property type="match status" value="1"/>
</dbReference>
<dbReference type="Gene3D" id="3.10.20.30">
    <property type="match status" value="1"/>
</dbReference>
<evidence type="ECO:0000313" key="10">
    <source>
        <dbReference type="EMBL" id="PWL07597.1"/>
    </source>
</evidence>
<dbReference type="InterPro" id="IPR025192">
    <property type="entry name" value="Succ_DH/fum_Rdtase_N"/>
</dbReference>
<evidence type="ECO:0000313" key="9">
    <source>
        <dbReference type="EMBL" id="PAV07083.1"/>
    </source>
</evidence>
<name>A0A2A2HCX1_9EURY</name>
<organism evidence="9 11">
    <name type="scientific">Methanosphaera cuniculi</name>
    <dbReference type="NCBI Taxonomy" id="1077256"/>
    <lineage>
        <taxon>Archaea</taxon>
        <taxon>Methanobacteriati</taxon>
        <taxon>Methanobacteriota</taxon>
        <taxon>Methanomada group</taxon>
        <taxon>Methanobacteria</taxon>
        <taxon>Methanobacteriales</taxon>
        <taxon>Methanobacteriaceae</taxon>
        <taxon>Methanosphaera</taxon>
    </lineage>
</organism>
<dbReference type="EMBL" id="LMVN01000023">
    <property type="protein sequence ID" value="PAV07083.1"/>
    <property type="molecule type" value="Genomic_DNA"/>
</dbReference>
<dbReference type="InterPro" id="IPR001041">
    <property type="entry name" value="2Fe-2S_ferredoxin-type"/>
</dbReference>
<evidence type="ECO:0000259" key="7">
    <source>
        <dbReference type="PROSITE" id="PS51085"/>
    </source>
</evidence>
<dbReference type="GO" id="GO:0016491">
    <property type="term" value="F:oxidoreductase activity"/>
    <property type="evidence" value="ECO:0007669"/>
    <property type="project" value="InterPro"/>
</dbReference>
<evidence type="ECO:0000256" key="1">
    <source>
        <dbReference type="ARBA" id="ARBA00022485"/>
    </source>
</evidence>
<dbReference type="InterPro" id="IPR036010">
    <property type="entry name" value="2Fe-2S_ferredoxin-like_sf"/>
</dbReference>
<dbReference type="InterPro" id="IPR004017">
    <property type="entry name" value="Cys_rich_dom"/>
</dbReference>
<gene>
    <name evidence="10" type="primary">lutA_3</name>
    <name evidence="9" type="ORF">ASJ82_02305</name>
    <name evidence="10" type="ORF">MSCUN_15740</name>
</gene>
<dbReference type="PROSITE" id="PS51085">
    <property type="entry name" value="2FE2S_FER_2"/>
    <property type="match status" value="1"/>
</dbReference>
<dbReference type="Proteomes" id="UP000246004">
    <property type="component" value="Unassembled WGS sequence"/>
</dbReference>
<evidence type="ECO:0000256" key="2">
    <source>
        <dbReference type="ARBA" id="ARBA00022714"/>
    </source>
</evidence>
<dbReference type="AlphaFoldDB" id="A0A2A2HCX1"/>
<dbReference type="Pfam" id="PF13183">
    <property type="entry name" value="Fer4_8"/>
    <property type="match status" value="1"/>
</dbReference>
<dbReference type="InterPro" id="IPR017900">
    <property type="entry name" value="4Fe4S_Fe_S_CS"/>
</dbReference>
<evidence type="ECO:0000256" key="6">
    <source>
        <dbReference type="ARBA" id="ARBA00023014"/>
    </source>
</evidence>
<dbReference type="GO" id="GO:0046872">
    <property type="term" value="F:metal ion binding"/>
    <property type="evidence" value="ECO:0007669"/>
    <property type="project" value="UniProtKB-KW"/>
</dbReference>
<dbReference type="PANTHER" id="PTHR32479:SF17">
    <property type="entry name" value="GLYCOLATE OXIDASE IRON-SULFUR SUBUNIT"/>
    <property type="match status" value="1"/>
</dbReference>
<dbReference type="OrthoDB" id="42878at2157"/>
<dbReference type="RefSeq" id="WP_095609006.1">
    <property type="nucleotide sequence ID" value="NZ_CAUHCB010000007.1"/>
</dbReference>
<dbReference type="CDD" id="cd00207">
    <property type="entry name" value="fer2"/>
    <property type="match status" value="1"/>
</dbReference>
<dbReference type="GO" id="GO:0051539">
    <property type="term" value="F:4 iron, 4 sulfur cluster binding"/>
    <property type="evidence" value="ECO:0007669"/>
    <property type="project" value="UniProtKB-KW"/>
</dbReference>
<evidence type="ECO:0000259" key="8">
    <source>
        <dbReference type="PROSITE" id="PS51379"/>
    </source>
</evidence>
<reference evidence="9 11" key="2">
    <citation type="journal article" date="2017" name="BMC Genomics">
        <title>Genomic analysis of methanogenic archaea reveals a shift towards energy conservation.</title>
        <authorList>
            <person name="Gilmore S.P."/>
            <person name="Henske J.K."/>
            <person name="Sexton J.A."/>
            <person name="Solomon K.V."/>
            <person name="Seppala S."/>
            <person name="Yoo J.I."/>
            <person name="Huyett L.M."/>
            <person name="Pressman A."/>
            <person name="Cogan J.Z."/>
            <person name="Kivenson V."/>
            <person name="Peng X."/>
            <person name="Tan Y."/>
            <person name="Valentine D.L."/>
            <person name="O'Malley M.A."/>
        </authorList>
    </citation>
    <scope>NUCLEOTIDE SEQUENCE [LARGE SCALE GENOMIC DNA]</scope>
    <source>
        <strain evidence="9 11">1R-7</strain>
    </source>
</reference>